<name>A0ABS6JLF4_9BACI</name>
<dbReference type="PANTHER" id="PTHR36539">
    <property type="entry name" value="ETHANOLAMINE UTILIZATION PROTEIN EUTN"/>
    <property type="match status" value="1"/>
</dbReference>
<dbReference type="Pfam" id="PF03319">
    <property type="entry name" value="EutN_CcmL"/>
    <property type="match status" value="1"/>
</dbReference>
<keyword evidence="2" id="KW-1185">Reference proteome</keyword>
<evidence type="ECO:0000313" key="1">
    <source>
        <dbReference type="EMBL" id="MBU9714225.1"/>
    </source>
</evidence>
<dbReference type="EMBL" id="JAHQCS010000169">
    <property type="protein sequence ID" value="MBU9714225.1"/>
    <property type="molecule type" value="Genomic_DNA"/>
</dbReference>
<dbReference type="Proteomes" id="UP000784880">
    <property type="component" value="Unassembled WGS sequence"/>
</dbReference>
<organism evidence="1 2">
    <name type="scientific">Evansella tamaricis</name>
    <dbReference type="NCBI Taxonomy" id="2069301"/>
    <lineage>
        <taxon>Bacteria</taxon>
        <taxon>Bacillati</taxon>
        <taxon>Bacillota</taxon>
        <taxon>Bacilli</taxon>
        <taxon>Bacillales</taxon>
        <taxon>Bacillaceae</taxon>
        <taxon>Evansella</taxon>
    </lineage>
</organism>
<proteinExistence type="predicted"/>
<gene>
    <name evidence="1" type="ORF">KS419_21025</name>
</gene>
<dbReference type="CDD" id="cd01614">
    <property type="entry name" value="EutN_CcmL"/>
    <property type="match status" value="1"/>
</dbReference>
<accession>A0ABS6JLF4</accession>
<protein>
    <submittedName>
        <fullName evidence="1">EutN/CcmL family microcompartment protein</fullName>
    </submittedName>
</protein>
<sequence length="85" mass="9064">MIIGKVVSRVISTRKYQELQGYKFLVIKPCYGEGDYIVAADDIGAGEGELVLVSKGSAVQHALSKNAPIDAIVVGIVDQAPTMEK</sequence>
<dbReference type="RefSeq" id="WP_217068612.1">
    <property type="nucleotide sequence ID" value="NZ_JAHQCS010000169.1"/>
</dbReference>
<dbReference type="InterPro" id="IPR004992">
    <property type="entry name" value="EutN_CcmL"/>
</dbReference>
<reference evidence="1 2" key="1">
    <citation type="submission" date="2021-06" db="EMBL/GenBank/DDBJ databases">
        <title>Bacillus sp. RD4P76, an endophyte from a halophyte.</title>
        <authorList>
            <person name="Sun J.-Q."/>
        </authorList>
    </citation>
    <scope>NUCLEOTIDE SEQUENCE [LARGE SCALE GENOMIC DNA]</scope>
    <source>
        <strain evidence="1 2">CGMCC 1.15917</strain>
    </source>
</reference>
<dbReference type="PROSITE" id="PS51932">
    <property type="entry name" value="BMV"/>
    <property type="match status" value="1"/>
</dbReference>
<evidence type="ECO:0000313" key="2">
    <source>
        <dbReference type="Proteomes" id="UP000784880"/>
    </source>
</evidence>
<comment type="caution">
    <text evidence="1">The sequence shown here is derived from an EMBL/GenBank/DDBJ whole genome shotgun (WGS) entry which is preliminary data.</text>
</comment>